<dbReference type="AlphaFoldDB" id="K0XDK9"/>
<evidence type="ECO:0000313" key="3">
    <source>
        <dbReference type="Proteomes" id="UP000006044"/>
    </source>
</evidence>
<organism evidence="2 3">
    <name type="scientific">Barnesiella intestinihominis YIT 11860</name>
    <dbReference type="NCBI Taxonomy" id="742726"/>
    <lineage>
        <taxon>Bacteria</taxon>
        <taxon>Pseudomonadati</taxon>
        <taxon>Bacteroidota</taxon>
        <taxon>Bacteroidia</taxon>
        <taxon>Bacteroidales</taxon>
        <taxon>Barnesiellaceae</taxon>
        <taxon>Barnesiella</taxon>
    </lineage>
</organism>
<evidence type="ECO:0000313" key="2">
    <source>
        <dbReference type="EMBL" id="EJZ65934.1"/>
    </source>
</evidence>
<dbReference type="Gene3D" id="3.20.20.80">
    <property type="entry name" value="Glycosidases"/>
    <property type="match status" value="1"/>
</dbReference>
<dbReference type="EMBL" id="ADLE01000001">
    <property type="protein sequence ID" value="EJZ65934.1"/>
    <property type="molecule type" value="Genomic_DNA"/>
</dbReference>
<sequence>MNKLNFKYLFPNLFLFCICMNLTACSEKNSSGDNLQSGDEIISFEPDLNTLIRNPASGWTLYDDANDYVAQANTYWNQQGAAAEKYASIFYWRSRWSELEPEEGKYAWEHDENFKALIQGALDRGLKLAFRVYIDGQDNIHNGTPDFVREAGAKGYAVHKLWDPENENNNWTPYADDPVFQEKFGNFIRAFAKEFDNPEQVDFIDAYNLGWWGEGHHVQYLNNNNKFKVYQWITDLYAENFKNVLLVVNFGTEIGFEYEKRLAIDKHDFLTRRDGIGSYWFQDAEVNIINSLFPQKAFIAESCYWGGNSDSYQPWNTDPLYADKFKSWSDFYAQAYKDAIRGHANTLDLREATETRGWITHAKDLVKDFISNGGYRLTPIQIEYPASVQMGNTLSIKHTWRNSGVGVCPNNNKRWNYKYKVSFALLDPESHEIKQRITDENAEPSAWIKGTDKTYKTSESLIVPAGQYILAVAITDDTQNQKPGLNLAVKNGKFINDWLQIGTIQITK</sequence>
<dbReference type="HOGENOM" id="CLU_536050_0_0_10"/>
<dbReference type="InterPro" id="IPR017853">
    <property type="entry name" value="GH"/>
</dbReference>
<evidence type="ECO:0000256" key="1">
    <source>
        <dbReference type="SAM" id="SignalP"/>
    </source>
</evidence>
<reference evidence="2 3" key="1">
    <citation type="submission" date="2012-08" db="EMBL/GenBank/DDBJ databases">
        <title>The Genome Sequence of Barnesiella intestinihominis YIT 11860.</title>
        <authorList>
            <consortium name="The Broad Institute Genome Sequencing Platform"/>
            <person name="Earl A."/>
            <person name="Ward D."/>
            <person name="Feldgarden M."/>
            <person name="Gevers D."/>
            <person name="Morotomi M."/>
            <person name="Walker B."/>
            <person name="Young S.K."/>
            <person name="Zeng Q."/>
            <person name="Gargeya S."/>
            <person name="Fitzgerald M."/>
            <person name="Haas B."/>
            <person name="Abouelleil A."/>
            <person name="Alvarado L."/>
            <person name="Arachchi H.M."/>
            <person name="Berlin A.M."/>
            <person name="Chapman S.B."/>
            <person name="Goldberg J."/>
            <person name="Griggs A."/>
            <person name="Gujja S."/>
            <person name="Hansen M."/>
            <person name="Howarth C."/>
            <person name="Imamovic A."/>
            <person name="Larimer J."/>
            <person name="McCowen C."/>
            <person name="Montmayeur A."/>
            <person name="Murphy C."/>
            <person name="Neiman D."/>
            <person name="Pearson M."/>
            <person name="Priest M."/>
            <person name="Roberts A."/>
            <person name="Saif S."/>
            <person name="Shea T."/>
            <person name="Sisk P."/>
            <person name="Sykes S."/>
            <person name="Wortman J."/>
            <person name="Nusbaum C."/>
            <person name="Birren B."/>
        </authorList>
    </citation>
    <scope>NUCLEOTIDE SEQUENCE [LARGE SCALE GENOMIC DNA]</scope>
    <source>
        <strain evidence="2 3">YIT 11860</strain>
    </source>
</reference>
<proteinExistence type="predicted"/>
<name>K0XDK9_9BACT</name>
<protein>
    <submittedName>
        <fullName evidence="2">Uncharacterized protein</fullName>
    </submittedName>
</protein>
<comment type="caution">
    <text evidence="2">The sequence shown here is derived from an EMBL/GenBank/DDBJ whole genome shotgun (WGS) entry which is preliminary data.</text>
</comment>
<dbReference type="eggNOG" id="COG1874">
    <property type="taxonomic scope" value="Bacteria"/>
</dbReference>
<dbReference type="SUPFAM" id="SSF51445">
    <property type="entry name" value="(Trans)glycosidases"/>
    <property type="match status" value="1"/>
</dbReference>
<accession>K0XDK9</accession>
<dbReference type="STRING" id="742726.HMPREF9448_00108"/>
<dbReference type="OrthoDB" id="3966260at2"/>
<dbReference type="PATRIC" id="fig|742726.3.peg.106"/>
<keyword evidence="3" id="KW-1185">Reference proteome</keyword>
<dbReference type="Proteomes" id="UP000006044">
    <property type="component" value="Unassembled WGS sequence"/>
</dbReference>
<keyword evidence="1" id="KW-0732">Signal</keyword>
<feature type="chain" id="PRO_5003844669" evidence="1">
    <location>
        <begin position="25"/>
        <end position="508"/>
    </location>
</feature>
<feature type="signal peptide" evidence="1">
    <location>
        <begin position="1"/>
        <end position="24"/>
    </location>
</feature>
<gene>
    <name evidence="2" type="ORF">HMPREF9448_00108</name>
</gene>